<dbReference type="GO" id="GO:0005789">
    <property type="term" value="C:endoplasmic reticulum membrane"/>
    <property type="evidence" value="ECO:0007669"/>
    <property type="project" value="UniProtKB-SubCell"/>
</dbReference>
<comment type="pathway">
    <text evidence="2 8">Glycolipid biosynthesis; glycosylphosphatidylinositol-anchor biosynthesis.</text>
</comment>
<feature type="transmembrane region" description="Helical" evidence="8">
    <location>
        <begin position="178"/>
        <end position="200"/>
    </location>
</feature>
<evidence type="ECO:0000256" key="2">
    <source>
        <dbReference type="ARBA" id="ARBA00004687"/>
    </source>
</evidence>
<sequence length="493" mass="56337">MSLSSYLSLIQVVSPFDSSDSSQTSVLELCLLMLTFALSFWCWKASIYLDPVKSSSHSENIFESSKTLLKDLQPSELSFQLLLFILPIFLVFSNLGLVFIVNSFLAGYALGLLNSKPKYVKSSFPNVSSSQKFPSKEHNGYLSVYRGTMMILTCFSILAVDFPIFPKRFAKTELYGQSLMDVGVGSFVFSSGIVGYRFWLKRDITPQKSYLVSVYKAFKSSFTVFLIGFLRLILTKLLNYQVSVTEYGVHWNFFFTLGFLDIFVHLIIQYSDNYAQFILPLLAVYQTALSFFDLENYILHAPRVNLLSQNKEGVFSFIGYLIIYFAGLRIGQEILKPVSKNTKNSKIKTLFFIWSSLLAAFVFSTRVLDMKISRRVVNLPYIILSVWLNTFVLWLFLVFDYIILHASFPYPYVPPSYHNKVPLILKAVNFNGLFIFLLANILTGLVNLAIREFTSFKSAMSMPPSLSFFILATYLSILLYISLSLHKNNIRIR</sequence>
<feature type="transmembrane region" description="Helical" evidence="8">
    <location>
        <begin position="313"/>
        <end position="331"/>
    </location>
</feature>
<comment type="function">
    <text evidence="8">A acetyltransferase, which acetylates the inositol ring of phosphatidylinositol during biosynthesis of GPI-anchor.</text>
</comment>
<dbReference type="PIRSF" id="PIRSF017321">
    <property type="entry name" value="GWT1"/>
    <property type="match status" value="1"/>
</dbReference>
<gene>
    <name evidence="9" type="ORF">AYI68_g4887</name>
</gene>
<dbReference type="GO" id="GO:0032216">
    <property type="term" value="F:glucosaminyl-phosphatidylinositol O-acyltransferase activity"/>
    <property type="evidence" value="ECO:0007669"/>
    <property type="project" value="TreeGrafter"/>
</dbReference>
<dbReference type="UniPathway" id="UPA00196"/>
<proteinExistence type="inferred from homology"/>
<keyword evidence="5 8" id="KW-0812">Transmembrane</keyword>
<feature type="transmembrane region" description="Helical" evidence="8">
    <location>
        <begin position="462"/>
        <end position="483"/>
    </location>
</feature>
<keyword evidence="6 8" id="KW-1133">Transmembrane helix</keyword>
<evidence type="ECO:0000256" key="7">
    <source>
        <dbReference type="ARBA" id="ARBA00023136"/>
    </source>
</evidence>
<keyword evidence="4 8" id="KW-0337">GPI-anchor biosynthesis</keyword>
<dbReference type="GO" id="GO:0006506">
    <property type="term" value="P:GPI anchor biosynthetic process"/>
    <property type="evidence" value="ECO:0007669"/>
    <property type="project" value="UniProtKB-UniPathway"/>
</dbReference>
<dbReference type="OrthoDB" id="15270at2759"/>
<dbReference type="AlphaFoldDB" id="A0A1R0GVS9"/>
<dbReference type="InterPro" id="IPR009447">
    <property type="entry name" value="PIGW/GWT1"/>
</dbReference>
<feature type="transmembrane region" description="Helical" evidence="8">
    <location>
        <begin position="220"/>
        <end position="239"/>
    </location>
</feature>
<dbReference type="STRING" id="133383.A0A1R0GVS9"/>
<organism evidence="9 10">
    <name type="scientific">Smittium mucronatum</name>
    <dbReference type="NCBI Taxonomy" id="133383"/>
    <lineage>
        <taxon>Eukaryota</taxon>
        <taxon>Fungi</taxon>
        <taxon>Fungi incertae sedis</taxon>
        <taxon>Zoopagomycota</taxon>
        <taxon>Kickxellomycotina</taxon>
        <taxon>Harpellomycetes</taxon>
        <taxon>Harpellales</taxon>
        <taxon>Legeriomycetaceae</taxon>
        <taxon>Smittium</taxon>
    </lineage>
</organism>
<accession>A0A1R0GVS9</accession>
<dbReference type="PANTHER" id="PTHR20661">
    <property type="entry name" value="PHOSPHATIDYLINOSITOL-GLYCAN BIOSYNTHESIS CLASS W PROTEIN"/>
    <property type="match status" value="1"/>
</dbReference>
<feature type="transmembrane region" description="Helical" evidence="8">
    <location>
        <begin position="351"/>
        <end position="369"/>
    </location>
</feature>
<feature type="transmembrane region" description="Helical" evidence="8">
    <location>
        <begin position="423"/>
        <end position="450"/>
    </location>
</feature>
<evidence type="ECO:0000256" key="4">
    <source>
        <dbReference type="ARBA" id="ARBA00022502"/>
    </source>
</evidence>
<dbReference type="PANTHER" id="PTHR20661:SF0">
    <property type="entry name" value="PHOSPHATIDYLINOSITOL-GLYCAN BIOSYNTHESIS CLASS W PROTEIN"/>
    <property type="match status" value="1"/>
</dbReference>
<comment type="subcellular location">
    <subcellularLocation>
        <location evidence="8">Endoplasmic reticulum membrane</location>
        <topology evidence="8">Multi-pass membrane protein</topology>
    </subcellularLocation>
    <subcellularLocation>
        <location evidence="1">Membrane</location>
        <topology evidence="1">Multi-pass membrane protein</topology>
    </subcellularLocation>
</comment>
<comment type="similarity">
    <text evidence="3 8">Belongs to the PIGW family.</text>
</comment>
<evidence type="ECO:0000313" key="9">
    <source>
        <dbReference type="EMBL" id="OLY81010.1"/>
    </source>
</evidence>
<dbReference type="Proteomes" id="UP000187455">
    <property type="component" value="Unassembled WGS sequence"/>
</dbReference>
<dbReference type="Pfam" id="PF06423">
    <property type="entry name" value="GWT1"/>
    <property type="match status" value="1"/>
</dbReference>
<keyword evidence="8" id="KW-0808">Transferase</keyword>
<keyword evidence="8" id="KW-0256">Endoplasmic reticulum</keyword>
<comment type="caution">
    <text evidence="9">The sequence shown here is derived from an EMBL/GenBank/DDBJ whole genome shotgun (WGS) entry which is preliminary data.</text>
</comment>
<dbReference type="EC" id="2.3.-.-" evidence="8"/>
<feature type="transmembrane region" description="Helical" evidence="8">
    <location>
        <begin position="81"/>
        <end position="110"/>
    </location>
</feature>
<feature type="transmembrane region" description="Helical" evidence="8">
    <location>
        <begin position="251"/>
        <end position="268"/>
    </location>
</feature>
<protein>
    <recommendedName>
        <fullName evidence="8">GPI-anchored wall transfer protein</fullName>
        <ecNumber evidence="8">2.3.-.-</ecNumber>
    </recommendedName>
</protein>
<reference evidence="9 10" key="1">
    <citation type="journal article" date="2016" name="Mol. Biol. Evol.">
        <title>Genome-Wide Survey of Gut Fungi (Harpellales) Reveals the First Horizontally Transferred Ubiquitin Gene from a Mosquito Host.</title>
        <authorList>
            <person name="Wang Y."/>
            <person name="White M.M."/>
            <person name="Kvist S."/>
            <person name="Moncalvo J.M."/>
        </authorList>
    </citation>
    <scope>NUCLEOTIDE SEQUENCE [LARGE SCALE GENOMIC DNA]</scope>
    <source>
        <strain evidence="9 10">ALG-7-W6</strain>
    </source>
</reference>
<evidence type="ECO:0000256" key="3">
    <source>
        <dbReference type="ARBA" id="ARBA00007559"/>
    </source>
</evidence>
<evidence type="ECO:0000256" key="1">
    <source>
        <dbReference type="ARBA" id="ARBA00004141"/>
    </source>
</evidence>
<feature type="transmembrane region" description="Helical" evidence="8">
    <location>
        <begin position="144"/>
        <end position="166"/>
    </location>
</feature>
<dbReference type="GO" id="GO:0072659">
    <property type="term" value="P:protein localization to plasma membrane"/>
    <property type="evidence" value="ECO:0007669"/>
    <property type="project" value="TreeGrafter"/>
</dbReference>
<keyword evidence="7 8" id="KW-0472">Membrane</keyword>
<name>A0A1R0GVS9_9FUNG</name>
<dbReference type="EMBL" id="LSSL01002874">
    <property type="protein sequence ID" value="OLY81010.1"/>
    <property type="molecule type" value="Genomic_DNA"/>
</dbReference>
<evidence type="ECO:0000256" key="5">
    <source>
        <dbReference type="ARBA" id="ARBA00022692"/>
    </source>
</evidence>
<evidence type="ECO:0000256" key="6">
    <source>
        <dbReference type="ARBA" id="ARBA00022989"/>
    </source>
</evidence>
<feature type="transmembrane region" description="Helical" evidence="8">
    <location>
        <begin position="381"/>
        <end position="403"/>
    </location>
</feature>
<evidence type="ECO:0000313" key="10">
    <source>
        <dbReference type="Proteomes" id="UP000187455"/>
    </source>
</evidence>
<keyword evidence="8" id="KW-0012">Acyltransferase</keyword>
<keyword evidence="10" id="KW-1185">Reference proteome</keyword>
<evidence type="ECO:0000256" key="8">
    <source>
        <dbReference type="RuleBase" id="RU280819"/>
    </source>
</evidence>